<dbReference type="Proteomes" id="UP000030700">
    <property type="component" value="Unassembled WGS sequence"/>
</dbReference>
<dbReference type="InterPro" id="IPR022453">
    <property type="entry name" value="Znf_MqsA-type"/>
</dbReference>
<evidence type="ECO:0008006" key="3">
    <source>
        <dbReference type="Google" id="ProtNLM"/>
    </source>
</evidence>
<dbReference type="HOGENOM" id="CLU_174612_2_1_0"/>
<proteinExistence type="predicted"/>
<organism evidence="1">
    <name type="scientific">Candidatus Moduliflexus flocculans</name>
    <dbReference type="NCBI Taxonomy" id="1499966"/>
    <lineage>
        <taxon>Bacteria</taxon>
        <taxon>Candidatus Moduliflexota</taxon>
        <taxon>Candidatus Moduliflexia</taxon>
        <taxon>Candidatus Moduliflexales</taxon>
        <taxon>Candidatus Moduliflexaceae</taxon>
    </lineage>
</organism>
<sequence length="93" mass="10641">MKVCHFCGNTEFKQRTVQYLYRHDNNLLFVNNVPCVECAYCGEQYFEAKVLKQIEQDYQEIYVGGKPAAVELRVPCEDFAFAQPLNALAARAA</sequence>
<accession>A0A0S6VVK4</accession>
<dbReference type="STRING" id="1499966.U14_01012"/>
<reference evidence="1" key="1">
    <citation type="journal article" date="2015" name="PeerJ">
        <title>First genomic representation of candidate bacterial phylum KSB3 points to enhanced environmental sensing as a trigger of wastewater bulking.</title>
        <authorList>
            <person name="Sekiguchi Y."/>
            <person name="Ohashi A."/>
            <person name="Parks D.H."/>
            <person name="Yamauchi T."/>
            <person name="Tyson G.W."/>
            <person name="Hugenholtz P."/>
        </authorList>
    </citation>
    <scope>NUCLEOTIDE SEQUENCE [LARGE SCALE GENOMIC DNA]</scope>
</reference>
<name>A0A0S6VVK4_9BACT</name>
<dbReference type="NCBIfam" id="TIGR03831">
    <property type="entry name" value="YgiT_finger"/>
    <property type="match status" value="1"/>
</dbReference>
<protein>
    <recommendedName>
        <fullName evidence="3">YgiT-type zinc finger domain-containing protein</fullName>
    </recommendedName>
</protein>
<gene>
    <name evidence="1" type="ORF">U14_01012</name>
</gene>
<dbReference type="Gene3D" id="3.10.20.860">
    <property type="match status" value="1"/>
</dbReference>
<dbReference type="EMBL" id="DF820455">
    <property type="protein sequence ID" value="GAK49788.1"/>
    <property type="molecule type" value="Genomic_DNA"/>
</dbReference>
<evidence type="ECO:0000313" key="2">
    <source>
        <dbReference type="Proteomes" id="UP000030700"/>
    </source>
</evidence>
<evidence type="ECO:0000313" key="1">
    <source>
        <dbReference type="EMBL" id="GAK49788.1"/>
    </source>
</evidence>
<dbReference type="AlphaFoldDB" id="A0A0S6VVK4"/>
<keyword evidence="2" id="KW-1185">Reference proteome</keyword>